<dbReference type="SMART" id="SM00729">
    <property type="entry name" value="Elp3"/>
    <property type="match status" value="1"/>
</dbReference>
<comment type="similarity">
    <text evidence="2">Belongs to the anaerobic coproporphyrinogen-III oxidase family. HemW subfamily.</text>
</comment>
<dbReference type="GO" id="GO:0046872">
    <property type="term" value="F:metal ion binding"/>
    <property type="evidence" value="ECO:0007669"/>
    <property type="project" value="UniProtKB-UniRule"/>
</dbReference>
<evidence type="ECO:0000313" key="12">
    <source>
        <dbReference type="EMBL" id="SNB64965.1"/>
    </source>
</evidence>
<dbReference type="Pfam" id="PF06969">
    <property type="entry name" value="HemN_C"/>
    <property type="match status" value="1"/>
</dbReference>
<dbReference type="InterPro" id="IPR034505">
    <property type="entry name" value="Coproporphyrinogen-III_oxidase"/>
</dbReference>
<dbReference type="GO" id="GO:0051539">
    <property type="term" value="F:4 iron, 4 sulfur cluster binding"/>
    <property type="evidence" value="ECO:0007669"/>
    <property type="project" value="UniProtKB-UniRule"/>
</dbReference>
<dbReference type="SFLD" id="SFLDF00288">
    <property type="entry name" value="HemN-like__clustered_with_nucl"/>
    <property type="match status" value="1"/>
</dbReference>
<keyword evidence="9 10" id="KW-0143">Chaperone</keyword>
<evidence type="ECO:0000313" key="13">
    <source>
        <dbReference type="Proteomes" id="UP000197065"/>
    </source>
</evidence>
<evidence type="ECO:0000256" key="3">
    <source>
        <dbReference type="ARBA" id="ARBA00017228"/>
    </source>
</evidence>
<evidence type="ECO:0000256" key="1">
    <source>
        <dbReference type="ARBA" id="ARBA00001966"/>
    </source>
</evidence>
<dbReference type="SUPFAM" id="SSF102114">
    <property type="entry name" value="Radical SAM enzymes"/>
    <property type="match status" value="1"/>
</dbReference>
<dbReference type="EMBL" id="FYEH01000004">
    <property type="protein sequence ID" value="SNB64965.1"/>
    <property type="molecule type" value="Genomic_DNA"/>
</dbReference>
<evidence type="ECO:0000256" key="7">
    <source>
        <dbReference type="ARBA" id="ARBA00023004"/>
    </source>
</evidence>
<evidence type="ECO:0000256" key="9">
    <source>
        <dbReference type="ARBA" id="ARBA00023186"/>
    </source>
</evidence>
<dbReference type="GO" id="GO:0006779">
    <property type="term" value="P:porphyrin-containing compound biosynthetic process"/>
    <property type="evidence" value="ECO:0007669"/>
    <property type="project" value="InterPro"/>
</dbReference>
<dbReference type="InterPro" id="IPR006638">
    <property type="entry name" value="Elp3/MiaA/NifB-like_rSAM"/>
</dbReference>
<dbReference type="InterPro" id="IPR058240">
    <property type="entry name" value="rSAM_sf"/>
</dbReference>
<dbReference type="NCBIfam" id="TIGR00539">
    <property type="entry name" value="hemN_rel"/>
    <property type="match status" value="1"/>
</dbReference>
<sequence>MAIIEPGATGLQGARGKRTGPVPAVGAIWPDPGFALYVHWPFCKAKCPYCDFNSHVRGSVDQETWRRGLLVELDHMASMTGSRPLRSIFFGGGTPSLMSPATVEAVIARASRRFCFERDIEITLEANPTSVEAGRFERYRQAGVNRLSLGVQALDGEALRFLGREHSAGEALAALDLARRIFPRFSFDLIYGRPGQSLDAWERELRQALALAGDHLSLYQLTIEQGTRFASLAARGELVMPDDELQADFYTLTQSLMEEAGMPAYEISNHARPGGESRHNLVYWRYGDYAGIGPGAHGRLTLADGRRVATRTERLPERWLRNVERDGHALVETTIVTDGEQVVECLMMGLRLSEGVSLTRLERLRGLEGPRLDPAALRMLVDGGFVRLTGDRLVATASGRAMLDAVLRRLLQN</sequence>
<name>A0A212QZ20_9PROT</name>
<dbReference type="SFLD" id="SFLDG01065">
    <property type="entry name" value="anaerobic_coproporphyrinogen-I"/>
    <property type="match status" value="2"/>
</dbReference>
<dbReference type="InterPro" id="IPR010723">
    <property type="entry name" value="HemN_C"/>
</dbReference>
<evidence type="ECO:0000256" key="6">
    <source>
        <dbReference type="ARBA" id="ARBA00022723"/>
    </source>
</evidence>
<dbReference type="InterPro" id="IPR007197">
    <property type="entry name" value="rSAM"/>
</dbReference>
<keyword evidence="13" id="KW-1185">Reference proteome</keyword>
<protein>
    <recommendedName>
        <fullName evidence="3 10">Heme chaperone HemW</fullName>
    </recommendedName>
</protein>
<dbReference type="SFLD" id="SFLDF00562">
    <property type="entry name" value="HemN-like__clustered_with_heat"/>
    <property type="match status" value="1"/>
</dbReference>
<evidence type="ECO:0000256" key="5">
    <source>
        <dbReference type="ARBA" id="ARBA00022691"/>
    </source>
</evidence>
<keyword evidence="6 10" id="KW-0479">Metal-binding</keyword>
<dbReference type="CDD" id="cd01335">
    <property type="entry name" value="Radical_SAM"/>
    <property type="match status" value="1"/>
</dbReference>
<dbReference type="InterPro" id="IPR004559">
    <property type="entry name" value="HemW-like"/>
</dbReference>
<keyword evidence="4 10" id="KW-0349">Heme</keyword>
<dbReference type="PANTHER" id="PTHR13932">
    <property type="entry name" value="COPROPORPHYRINIGEN III OXIDASE"/>
    <property type="match status" value="1"/>
</dbReference>
<dbReference type="GO" id="GO:0004109">
    <property type="term" value="F:coproporphyrinogen oxidase activity"/>
    <property type="evidence" value="ECO:0007669"/>
    <property type="project" value="InterPro"/>
</dbReference>
<evidence type="ECO:0000256" key="10">
    <source>
        <dbReference type="RuleBase" id="RU364116"/>
    </source>
</evidence>
<accession>A0A212QZ20</accession>
<comment type="function">
    <text evidence="10">Probably acts as a heme chaperone, transferring heme to an unknown acceptor. Binds one molecule of heme per monomer, possibly covalently. Binds 1 [4Fe-4S] cluster. The cluster is coordinated with 3 cysteines and an exchangeable S-adenosyl-L-methionine.</text>
</comment>
<feature type="domain" description="Radical SAM core" evidence="11">
    <location>
        <begin position="28"/>
        <end position="263"/>
    </location>
</feature>
<comment type="subcellular location">
    <subcellularLocation>
        <location evidence="10">Cytoplasm</location>
    </subcellularLocation>
</comment>
<evidence type="ECO:0000259" key="11">
    <source>
        <dbReference type="PROSITE" id="PS51918"/>
    </source>
</evidence>
<keyword evidence="5 10" id="KW-0949">S-adenosyl-L-methionine</keyword>
<keyword evidence="8 10" id="KW-0411">Iron-sulfur</keyword>
<reference evidence="12 13" key="1">
    <citation type="submission" date="2017-06" db="EMBL/GenBank/DDBJ databases">
        <authorList>
            <person name="Kim H.J."/>
            <person name="Triplett B.A."/>
        </authorList>
    </citation>
    <scope>NUCLEOTIDE SEQUENCE [LARGE SCALE GENOMIC DNA]</scope>
    <source>
        <strain evidence="12 13">B29T1</strain>
    </source>
</reference>
<proteinExistence type="inferred from homology"/>
<dbReference type="PANTHER" id="PTHR13932:SF5">
    <property type="entry name" value="RADICAL S-ADENOSYL METHIONINE DOMAIN-CONTAINING PROTEIN 1, MITOCHONDRIAL"/>
    <property type="match status" value="1"/>
</dbReference>
<dbReference type="SFLD" id="SFLDS00029">
    <property type="entry name" value="Radical_SAM"/>
    <property type="match status" value="2"/>
</dbReference>
<evidence type="ECO:0000256" key="2">
    <source>
        <dbReference type="ARBA" id="ARBA00006100"/>
    </source>
</evidence>
<evidence type="ECO:0000256" key="8">
    <source>
        <dbReference type="ARBA" id="ARBA00023014"/>
    </source>
</evidence>
<keyword evidence="7 10" id="KW-0408">Iron</keyword>
<keyword evidence="10" id="KW-0963">Cytoplasm</keyword>
<dbReference type="Gene3D" id="3.20.20.70">
    <property type="entry name" value="Aldolase class I"/>
    <property type="match status" value="1"/>
</dbReference>
<dbReference type="PROSITE" id="PS51918">
    <property type="entry name" value="RADICAL_SAM"/>
    <property type="match status" value="1"/>
</dbReference>
<gene>
    <name evidence="12" type="ORF">SAMN07250955_104172</name>
</gene>
<evidence type="ECO:0000256" key="4">
    <source>
        <dbReference type="ARBA" id="ARBA00022617"/>
    </source>
</evidence>
<dbReference type="GO" id="GO:0005737">
    <property type="term" value="C:cytoplasm"/>
    <property type="evidence" value="ECO:0007669"/>
    <property type="project" value="UniProtKB-SubCell"/>
</dbReference>
<dbReference type="AlphaFoldDB" id="A0A212QZ20"/>
<dbReference type="Pfam" id="PF04055">
    <property type="entry name" value="Radical_SAM"/>
    <property type="match status" value="1"/>
</dbReference>
<organism evidence="12 13">
    <name type="scientific">Arboricoccus pini</name>
    <dbReference type="NCBI Taxonomy" id="1963835"/>
    <lineage>
        <taxon>Bacteria</taxon>
        <taxon>Pseudomonadati</taxon>
        <taxon>Pseudomonadota</taxon>
        <taxon>Alphaproteobacteria</taxon>
        <taxon>Geminicoccales</taxon>
        <taxon>Geminicoccaceae</taxon>
        <taxon>Arboricoccus</taxon>
    </lineage>
</organism>
<keyword evidence="10" id="KW-0004">4Fe-4S</keyword>
<comment type="cofactor">
    <cofactor evidence="1">
        <name>[4Fe-4S] cluster</name>
        <dbReference type="ChEBI" id="CHEBI:49883"/>
    </cofactor>
</comment>
<dbReference type="InterPro" id="IPR013785">
    <property type="entry name" value="Aldolase_TIM"/>
</dbReference>
<dbReference type="Proteomes" id="UP000197065">
    <property type="component" value="Unassembled WGS sequence"/>
</dbReference>